<accession>A0A6B0V0Z0</accession>
<feature type="compositionally biased region" description="Basic and acidic residues" evidence="1">
    <location>
        <begin position="162"/>
        <end position="171"/>
    </location>
</feature>
<dbReference type="EMBL" id="GIFC01013479">
    <property type="protein sequence ID" value="MXU95562.1"/>
    <property type="molecule type" value="Transcribed_RNA"/>
</dbReference>
<evidence type="ECO:0000256" key="2">
    <source>
        <dbReference type="SAM" id="SignalP"/>
    </source>
</evidence>
<reference evidence="3" key="1">
    <citation type="submission" date="2019-12" db="EMBL/GenBank/DDBJ databases">
        <title>An insight into the sialome of adult female Ixodes ricinus ticks feeding for 6 days.</title>
        <authorList>
            <person name="Perner J."/>
            <person name="Ribeiro J.M.C."/>
        </authorList>
    </citation>
    <scope>NUCLEOTIDE SEQUENCE</scope>
    <source>
        <strain evidence="3">Semi-engorged</strain>
        <tissue evidence="3">Salivary glands</tissue>
    </source>
</reference>
<organism evidence="3">
    <name type="scientific">Ixodes ricinus</name>
    <name type="common">Common tick</name>
    <name type="synonym">Acarus ricinus</name>
    <dbReference type="NCBI Taxonomy" id="34613"/>
    <lineage>
        <taxon>Eukaryota</taxon>
        <taxon>Metazoa</taxon>
        <taxon>Ecdysozoa</taxon>
        <taxon>Arthropoda</taxon>
        <taxon>Chelicerata</taxon>
        <taxon>Arachnida</taxon>
        <taxon>Acari</taxon>
        <taxon>Parasitiformes</taxon>
        <taxon>Ixodida</taxon>
        <taxon>Ixodoidea</taxon>
        <taxon>Ixodidae</taxon>
        <taxon>Ixodinae</taxon>
        <taxon>Ixodes</taxon>
    </lineage>
</organism>
<feature type="signal peptide" evidence="2">
    <location>
        <begin position="1"/>
        <end position="18"/>
    </location>
</feature>
<evidence type="ECO:0000256" key="1">
    <source>
        <dbReference type="SAM" id="MobiDB-lite"/>
    </source>
</evidence>
<name>A0A6B0V0Z0_IXORI</name>
<protein>
    <submittedName>
        <fullName evidence="3">Putative salivary lipocalin</fullName>
    </submittedName>
</protein>
<feature type="chain" id="PRO_5025400197" evidence="2">
    <location>
        <begin position="19"/>
        <end position="189"/>
    </location>
</feature>
<feature type="region of interest" description="Disordered" evidence="1">
    <location>
        <begin position="162"/>
        <end position="189"/>
    </location>
</feature>
<dbReference type="AlphaFoldDB" id="A0A6B0V0Z0"/>
<dbReference type="SUPFAM" id="SSF50814">
    <property type="entry name" value="Lipocalins"/>
    <property type="match status" value="1"/>
</dbReference>
<keyword evidence="2" id="KW-0732">Signal</keyword>
<proteinExistence type="predicted"/>
<evidence type="ECO:0000313" key="3">
    <source>
        <dbReference type="EMBL" id="MXU95562.1"/>
    </source>
</evidence>
<dbReference type="InterPro" id="IPR012674">
    <property type="entry name" value="Calycin"/>
</dbReference>
<sequence length="189" mass="22054">MKTFFSLIIAALYGFVKCSPECSCPSLGSFLLRDAELNIFRDPWPFLRSPDRLYLKYIPFLEKFRDIACVISDFIRMDSQYHIERKVSWTNLSTTASIRYSINVTIQEVKKSKTEFSEQNQEGTCLLWVKEKYLENPLRHCSFFYYIFCQGRYDDLKPKKGCDRNIKEKDTNAPTTGGNHGTGDTRPPR</sequence>